<proteinExistence type="predicted"/>
<dbReference type="Proteomes" id="UP000250266">
    <property type="component" value="Unassembled WGS sequence"/>
</dbReference>
<dbReference type="OrthoDB" id="3924561at2759"/>
<sequence>MATSINPGDLSEEIKQFVYAPGTYFLKWPAPPSTCVIPLFHDNKIEGFGRFNRKCRHCNKIWLDPVYAKTGEAFTVPIFDNLIVHHFRPCYVECIHCGKDLWEFHKPLGMDEKTWKTVLAECGPQEIPNGIFKMPNGKLCYLVRIKTWDVADPENEVPEDFEGTMTRLRMSRPIPDDEPQGNNGEAWALAHMTLDEVKLVVTRPLATKDEISRDILDGIGERL</sequence>
<evidence type="ECO:0000313" key="2">
    <source>
        <dbReference type="Proteomes" id="UP000250266"/>
    </source>
</evidence>
<gene>
    <name evidence="1" type="ORF">K432DRAFT_394951</name>
</gene>
<organism evidence="1 2">
    <name type="scientific">Lepidopterella palustris CBS 459.81</name>
    <dbReference type="NCBI Taxonomy" id="1314670"/>
    <lineage>
        <taxon>Eukaryota</taxon>
        <taxon>Fungi</taxon>
        <taxon>Dikarya</taxon>
        <taxon>Ascomycota</taxon>
        <taxon>Pezizomycotina</taxon>
        <taxon>Dothideomycetes</taxon>
        <taxon>Pleosporomycetidae</taxon>
        <taxon>Mytilinidiales</taxon>
        <taxon>Argynnaceae</taxon>
        <taxon>Lepidopterella</taxon>
    </lineage>
</organism>
<keyword evidence="2" id="KW-1185">Reference proteome</keyword>
<name>A0A8E2E6C7_9PEZI</name>
<dbReference type="AlphaFoldDB" id="A0A8E2E6C7"/>
<reference evidence="1 2" key="1">
    <citation type="journal article" date="2016" name="Nat. Commun.">
        <title>Ectomycorrhizal ecology is imprinted in the genome of the dominant symbiotic fungus Cenococcum geophilum.</title>
        <authorList>
            <consortium name="DOE Joint Genome Institute"/>
            <person name="Peter M."/>
            <person name="Kohler A."/>
            <person name="Ohm R.A."/>
            <person name="Kuo A."/>
            <person name="Krutzmann J."/>
            <person name="Morin E."/>
            <person name="Arend M."/>
            <person name="Barry K.W."/>
            <person name="Binder M."/>
            <person name="Choi C."/>
            <person name="Clum A."/>
            <person name="Copeland A."/>
            <person name="Grisel N."/>
            <person name="Haridas S."/>
            <person name="Kipfer T."/>
            <person name="LaButti K."/>
            <person name="Lindquist E."/>
            <person name="Lipzen A."/>
            <person name="Maire R."/>
            <person name="Meier B."/>
            <person name="Mihaltcheva S."/>
            <person name="Molinier V."/>
            <person name="Murat C."/>
            <person name="Poggeler S."/>
            <person name="Quandt C.A."/>
            <person name="Sperisen C."/>
            <person name="Tritt A."/>
            <person name="Tisserant E."/>
            <person name="Crous P.W."/>
            <person name="Henrissat B."/>
            <person name="Nehls U."/>
            <person name="Egli S."/>
            <person name="Spatafora J.W."/>
            <person name="Grigoriev I.V."/>
            <person name="Martin F.M."/>
        </authorList>
    </citation>
    <scope>NUCLEOTIDE SEQUENCE [LARGE SCALE GENOMIC DNA]</scope>
    <source>
        <strain evidence="1 2">CBS 459.81</strain>
    </source>
</reference>
<accession>A0A8E2E6C7</accession>
<dbReference type="EMBL" id="KV745073">
    <property type="protein sequence ID" value="OCK78216.1"/>
    <property type="molecule type" value="Genomic_DNA"/>
</dbReference>
<evidence type="ECO:0000313" key="1">
    <source>
        <dbReference type="EMBL" id="OCK78216.1"/>
    </source>
</evidence>
<protein>
    <submittedName>
        <fullName evidence="1">Uncharacterized protein</fullName>
    </submittedName>
</protein>